<dbReference type="InterPro" id="IPR023029">
    <property type="entry name" value="Ribosomal_uS15_arc_euk"/>
</dbReference>
<dbReference type="GO" id="GO:0006412">
    <property type="term" value="P:translation"/>
    <property type="evidence" value="ECO:0007669"/>
    <property type="project" value="InterPro"/>
</dbReference>
<dbReference type="AlphaFoldDB" id="A0A098E7T7"/>
<dbReference type="GO" id="GO:0022627">
    <property type="term" value="C:cytosolic small ribosomal subunit"/>
    <property type="evidence" value="ECO:0007669"/>
    <property type="project" value="TreeGrafter"/>
</dbReference>
<accession>A0A098E7T7</accession>
<dbReference type="Pfam" id="PF00312">
    <property type="entry name" value="Ribosomal_S15"/>
    <property type="match status" value="1"/>
</dbReference>
<comment type="similarity">
    <text evidence="1">Belongs to the universal ribosomal protein uS15 family.</text>
</comment>
<dbReference type="PROSITE" id="PS00362">
    <property type="entry name" value="RIBOSOMAL_S15"/>
    <property type="match status" value="1"/>
</dbReference>
<dbReference type="EMBL" id="CCXY01000061">
    <property type="protein sequence ID" value="CEG11589.1"/>
    <property type="molecule type" value="Genomic_DNA"/>
</dbReference>
<dbReference type="InterPro" id="IPR000589">
    <property type="entry name" value="Ribosomal_uS15"/>
</dbReference>
<dbReference type="SMART" id="SM01387">
    <property type="entry name" value="Ribosomal_S15"/>
    <property type="match status" value="1"/>
</dbReference>
<evidence type="ECO:0000256" key="3">
    <source>
        <dbReference type="ARBA" id="ARBA00023274"/>
    </source>
</evidence>
<dbReference type="InterPro" id="IPR012606">
    <property type="entry name" value="Ribosomal_uS15_N"/>
</dbReference>
<dbReference type="GO" id="GO:0070181">
    <property type="term" value="F:small ribosomal subunit rRNA binding"/>
    <property type="evidence" value="ECO:0007669"/>
    <property type="project" value="TreeGrafter"/>
</dbReference>
<evidence type="ECO:0000313" key="5">
    <source>
        <dbReference type="EMBL" id="CEG11589.1"/>
    </source>
</evidence>
<dbReference type="Pfam" id="PF08069">
    <property type="entry name" value="Ribosomal_S13_N"/>
    <property type="match status" value="1"/>
</dbReference>
<organism evidence="5">
    <name type="scientific">groundwater metagenome</name>
    <dbReference type="NCBI Taxonomy" id="717931"/>
    <lineage>
        <taxon>unclassified sequences</taxon>
        <taxon>metagenomes</taxon>
        <taxon>ecological metagenomes</taxon>
    </lineage>
</organism>
<dbReference type="SMART" id="SM01386">
    <property type="entry name" value="Ribosomal_S13_N"/>
    <property type="match status" value="1"/>
</dbReference>
<dbReference type="NCBIfam" id="NF006331">
    <property type="entry name" value="PRK08561.1"/>
    <property type="match status" value="1"/>
</dbReference>
<dbReference type="Gene3D" id="4.10.860.130">
    <property type="match status" value="1"/>
</dbReference>
<dbReference type="PANTHER" id="PTHR11885:SF6">
    <property type="entry name" value="SMALL RIBOSOMAL SUBUNIT PROTEIN US15"/>
    <property type="match status" value="1"/>
</dbReference>
<sequence>MAHMYSKRKGKSSSKKVVKFGMSPWILMDSENYDGKKITDVIVGLKKSGELQSKIGHKLRDIYGIPSSKEFFGKKLGKVLKENNVSPKIPEDVHNLMKKAVILRKHLAIHKKDIHNKRSLLLTESKVKRLAKYYIKEKVLPTSWKYEPEKMIYEV</sequence>
<reference evidence="5" key="1">
    <citation type="submission" date="2014-09" db="EMBL/GenBank/DDBJ databases">
        <authorList>
            <person name="Probst J Alexander"/>
        </authorList>
    </citation>
    <scope>NUCLEOTIDE SEQUENCE</scope>
</reference>
<evidence type="ECO:0000259" key="4">
    <source>
        <dbReference type="SMART" id="SM01386"/>
    </source>
</evidence>
<dbReference type="HAMAP" id="MF_01343_A">
    <property type="entry name" value="Ribosomal_uS15_A"/>
    <property type="match status" value="1"/>
</dbReference>
<dbReference type="SUPFAM" id="SSF47060">
    <property type="entry name" value="S15/NS1 RNA-binding domain"/>
    <property type="match status" value="1"/>
</dbReference>
<protein>
    <submittedName>
        <fullName evidence="5">30S ribosomal protein S15/S13e</fullName>
    </submittedName>
</protein>
<dbReference type="GO" id="GO:0003735">
    <property type="term" value="F:structural constituent of ribosome"/>
    <property type="evidence" value="ECO:0007669"/>
    <property type="project" value="InterPro"/>
</dbReference>
<keyword evidence="2 5" id="KW-0689">Ribosomal protein</keyword>
<feature type="domain" description="Small ribosomal subunit protein uS15 N-terminal" evidence="4">
    <location>
        <begin position="1"/>
        <end position="65"/>
    </location>
</feature>
<dbReference type="CDD" id="cd00353">
    <property type="entry name" value="Ribosomal_S15p_S13e"/>
    <property type="match status" value="1"/>
</dbReference>
<proteinExistence type="inferred from homology"/>
<dbReference type="Gene3D" id="1.10.287.10">
    <property type="entry name" value="S15/NS1, RNA-binding"/>
    <property type="match status" value="1"/>
</dbReference>
<keyword evidence="3" id="KW-0687">Ribonucleoprotein</keyword>
<dbReference type="PANTHER" id="PTHR11885">
    <property type="entry name" value="RIBOSOMAL PROTEIN S15P/S13E"/>
    <property type="match status" value="1"/>
</dbReference>
<dbReference type="InterPro" id="IPR009068">
    <property type="entry name" value="uS15_NS1_RNA-bd_sf"/>
</dbReference>
<name>A0A098E7T7_9ZZZZ</name>
<evidence type="ECO:0000256" key="2">
    <source>
        <dbReference type="ARBA" id="ARBA00022980"/>
    </source>
</evidence>
<gene>
    <name evidence="5" type="primary">rps</name>
    <name evidence="5" type="ORF">MSIBF_A1530020</name>
</gene>
<evidence type="ECO:0000256" key="1">
    <source>
        <dbReference type="ARBA" id="ARBA00008434"/>
    </source>
</evidence>